<protein>
    <submittedName>
        <fullName evidence="2">PRC-barrel domain-containing protein</fullName>
    </submittedName>
</protein>
<comment type="caution">
    <text evidence="2">The sequence shown here is derived from an EMBL/GenBank/DDBJ whole genome shotgun (WGS) entry which is preliminary data.</text>
</comment>
<dbReference type="Gene3D" id="2.30.30.240">
    <property type="entry name" value="PRC-barrel domain"/>
    <property type="match status" value="2"/>
</dbReference>
<dbReference type="SUPFAM" id="SSF50346">
    <property type="entry name" value="PRC-barrel domain"/>
    <property type="match status" value="2"/>
</dbReference>
<evidence type="ECO:0000313" key="3">
    <source>
        <dbReference type="Proteomes" id="UP000564644"/>
    </source>
</evidence>
<dbReference type="Pfam" id="PF05239">
    <property type="entry name" value="PRC"/>
    <property type="match status" value="2"/>
</dbReference>
<evidence type="ECO:0000313" key="2">
    <source>
        <dbReference type="EMBL" id="MBB6735079.1"/>
    </source>
</evidence>
<dbReference type="InterPro" id="IPR011033">
    <property type="entry name" value="PRC_barrel-like_sf"/>
</dbReference>
<evidence type="ECO:0000259" key="1">
    <source>
        <dbReference type="Pfam" id="PF05239"/>
    </source>
</evidence>
<dbReference type="RefSeq" id="WP_185132727.1">
    <property type="nucleotide sequence ID" value="NZ_JACJVO010000040.1"/>
</dbReference>
<accession>A0A7X0SS48</accession>
<sequence length="181" mass="20415">MRNLQQMIGLPVLLDSGKRVGHIQDIGFDEFWRLSCLVLDTRVWFRRAAVRIVKWNDVAVCGEDAVIIRSPGSVTTIRRSELLRSFQTGIVQLKELPVFTVDGQELGRVSDVYFRKSEGTQIIGYELTDGFLADVFEGRRRLLIPDGPEGVTLGEDAILVPASCDRVLEREPTRKVTGEKR</sequence>
<feature type="domain" description="PRC-barrel" evidence="1">
    <location>
        <begin position="5"/>
        <end position="71"/>
    </location>
</feature>
<gene>
    <name evidence="2" type="ORF">H7C18_29610</name>
</gene>
<feature type="domain" description="PRC-barrel" evidence="1">
    <location>
        <begin position="92"/>
        <end position="162"/>
    </location>
</feature>
<reference evidence="2 3" key="1">
    <citation type="submission" date="2020-08" db="EMBL/GenBank/DDBJ databases">
        <title>Cohnella phylogeny.</title>
        <authorList>
            <person name="Dunlap C."/>
        </authorList>
    </citation>
    <scope>NUCLEOTIDE SEQUENCE [LARGE SCALE GENOMIC DNA]</scope>
    <source>
        <strain evidence="2 3">CBP 2801</strain>
    </source>
</reference>
<dbReference type="InterPro" id="IPR027275">
    <property type="entry name" value="PRC-brl_dom"/>
</dbReference>
<keyword evidence="3" id="KW-1185">Reference proteome</keyword>
<proteinExistence type="predicted"/>
<name>A0A7X0SS48_9BACL</name>
<dbReference type="Proteomes" id="UP000564644">
    <property type="component" value="Unassembled WGS sequence"/>
</dbReference>
<dbReference type="AlphaFoldDB" id="A0A7X0SS48"/>
<dbReference type="EMBL" id="JACJVO010000040">
    <property type="protein sequence ID" value="MBB6735079.1"/>
    <property type="molecule type" value="Genomic_DNA"/>
</dbReference>
<organism evidence="2 3">
    <name type="scientific">Cohnella zeiphila</name>
    <dbReference type="NCBI Taxonomy" id="2761120"/>
    <lineage>
        <taxon>Bacteria</taxon>
        <taxon>Bacillati</taxon>
        <taxon>Bacillota</taxon>
        <taxon>Bacilli</taxon>
        <taxon>Bacillales</taxon>
        <taxon>Paenibacillaceae</taxon>
        <taxon>Cohnella</taxon>
    </lineage>
</organism>